<gene>
    <name evidence="2" type="ORF">M408DRAFT_317077</name>
</gene>
<feature type="region of interest" description="Disordered" evidence="1">
    <location>
        <begin position="1"/>
        <end position="22"/>
    </location>
</feature>
<dbReference type="OrthoDB" id="3224221at2759"/>
<evidence type="ECO:0000313" key="2">
    <source>
        <dbReference type="EMBL" id="KIM24779.1"/>
    </source>
</evidence>
<dbReference type="Proteomes" id="UP000054097">
    <property type="component" value="Unassembled WGS sequence"/>
</dbReference>
<feature type="region of interest" description="Disordered" evidence="1">
    <location>
        <begin position="113"/>
        <end position="132"/>
    </location>
</feature>
<protein>
    <submittedName>
        <fullName evidence="2">Uncharacterized protein</fullName>
    </submittedName>
</protein>
<keyword evidence="3" id="KW-1185">Reference proteome</keyword>
<evidence type="ECO:0000256" key="1">
    <source>
        <dbReference type="SAM" id="MobiDB-lite"/>
    </source>
</evidence>
<dbReference type="AlphaFoldDB" id="A0A0C3AXS2"/>
<reference evidence="2 3" key="1">
    <citation type="submission" date="2014-04" db="EMBL/GenBank/DDBJ databases">
        <authorList>
            <consortium name="DOE Joint Genome Institute"/>
            <person name="Kuo A."/>
            <person name="Zuccaro A."/>
            <person name="Kohler A."/>
            <person name="Nagy L.G."/>
            <person name="Floudas D."/>
            <person name="Copeland A."/>
            <person name="Barry K.W."/>
            <person name="Cichocki N."/>
            <person name="Veneault-Fourrey C."/>
            <person name="LaButti K."/>
            <person name="Lindquist E.A."/>
            <person name="Lipzen A."/>
            <person name="Lundell T."/>
            <person name="Morin E."/>
            <person name="Murat C."/>
            <person name="Sun H."/>
            <person name="Tunlid A."/>
            <person name="Henrissat B."/>
            <person name="Grigoriev I.V."/>
            <person name="Hibbett D.S."/>
            <person name="Martin F."/>
            <person name="Nordberg H.P."/>
            <person name="Cantor M.N."/>
            <person name="Hua S.X."/>
        </authorList>
    </citation>
    <scope>NUCLEOTIDE SEQUENCE [LARGE SCALE GENOMIC DNA]</scope>
    <source>
        <strain evidence="2 3">MAFF 305830</strain>
    </source>
</reference>
<evidence type="ECO:0000313" key="3">
    <source>
        <dbReference type="Proteomes" id="UP000054097"/>
    </source>
</evidence>
<dbReference type="EMBL" id="KN824320">
    <property type="protein sequence ID" value="KIM24779.1"/>
    <property type="molecule type" value="Genomic_DNA"/>
</dbReference>
<feature type="compositionally biased region" description="Basic and acidic residues" evidence="1">
    <location>
        <begin position="1"/>
        <end position="10"/>
    </location>
</feature>
<reference evidence="3" key="2">
    <citation type="submission" date="2015-01" db="EMBL/GenBank/DDBJ databases">
        <title>Evolutionary Origins and Diversification of the Mycorrhizal Mutualists.</title>
        <authorList>
            <consortium name="DOE Joint Genome Institute"/>
            <consortium name="Mycorrhizal Genomics Consortium"/>
            <person name="Kohler A."/>
            <person name="Kuo A."/>
            <person name="Nagy L.G."/>
            <person name="Floudas D."/>
            <person name="Copeland A."/>
            <person name="Barry K.W."/>
            <person name="Cichocki N."/>
            <person name="Veneault-Fourrey C."/>
            <person name="LaButti K."/>
            <person name="Lindquist E.A."/>
            <person name="Lipzen A."/>
            <person name="Lundell T."/>
            <person name="Morin E."/>
            <person name="Murat C."/>
            <person name="Riley R."/>
            <person name="Ohm R."/>
            <person name="Sun H."/>
            <person name="Tunlid A."/>
            <person name="Henrissat B."/>
            <person name="Grigoriev I.V."/>
            <person name="Hibbett D.S."/>
            <person name="Martin F."/>
        </authorList>
    </citation>
    <scope>NUCLEOTIDE SEQUENCE [LARGE SCALE GENOMIC DNA]</scope>
    <source>
        <strain evidence="3">MAFF 305830</strain>
    </source>
</reference>
<proteinExistence type="predicted"/>
<organism evidence="2 3">
    <name type="scientific">Serendipita vermifera MAFF 305830</name>
    <dbReference type="NCBI Taxonomy" id="933852"/>
    <lineage>
        <taxon>Eukaryota</taxon>
        <taxon>Fungi</taxon>
        <taxon>Dikarya</taxon>
        <taxon>Basidiomycota</taxon>
        <taxon>Agaricomycotina</taxon>
        <taxon>Agaricomycetes</taxon>
        <taxon>Sebacinales</taxon>
        <taxon>Serendipitaceae</taxon>
        <taxon>Serendipita</taxon>
    </lineage>
</organism>
<dbReference type="HOGENOM" id="CLU_681803_0_0_1"/>
<accession>A0A0C3AXS2</accession>
<name>A0A0C3AXS2_SERVB</name>
<sequence>MDSCGEDEKSSNPTASEEDLFMHIDSEDTDSDGASIIFEDENPTTALITLGKSNTSSHSAAIGDNDPLPALLKTLELVSQRIAQLELRVSSQAQGGAAATSVERPHALKEEIYAARNGTRRTRRTPRSNQTNMFRDTVRKRVLSKLGIVRGQEPTWPLPSFSQACLYNKGEPSSEKPGNKKLIVDWACKGKTLWTKDCATTFAHDFITQYDRGGFPLLQPRPSIEKLEEVFLTYVLYLKLGWRRKHEDPGAAAARKAAADQRSRSINRREQLLGRRLALAKHHDLPDRSITLLENLDIDGMSSEESDGEIGTKRVFKIKSLPWRSGTKRLYHVDLTAVYARLATIFPIHVHQFPAFQPIFMIKLGSELAKHDMRDVLRQTCRHMTFPGSTSICIHHSNQLQTHP</sequence>